<reference evidence="7" key="1">
    <citation type="submission" date="2023-07" db="EMBL/GenBank/DDBJ databases">
        <title>30 novel species of actinomycetes from the DSMZ collection.</title>
        <authorList>
            <person name="Nouioui I."/>
        </authorList>
    </citation>
    <scope>NUCLEOTIDE SEQUENCE [LARGE SCALE GENOMIC DNA]</scope>
    <source>
        <strain evidence="7">DSM 41886</strain>
    </source>
</reference>
<dbReference type="InterPro" id="IPR011711">
    <property type="entry name" value="GntR_C"/>
</dbReference>
<evidence type="ECO:0000256" key="4">
    <source>
        <dbReference type="SAM" id="MobiDB-lite"/>
    </source>
</evidence>
<sequence length="246" mass="26965">MSSRHPAPKSSPPPPRHRPPLAAGVVQSLTTAIVTEEYPSGTALPPTGMLCEMYQVSRTVVREAITALAEKGLVTARQGWGTIVLDQSHWSLLDPQILDALFQRADRLRYLDNLIQIRITLECPMAAEAARRITKEEAAQLGAHLRALAALLDDAGAYASADIAFHDYIHRVSGDTFGRAIVSSLQGRALHTSQYSGNPTRAELELTHLAHTRVHDRILAGDAEGAAQAMREHITHSWARRRPEEP</sequence>
<keyword evidence="7" id="KW-1185">Reference proteome</keyword>
<keyword evidence="2" id="KW-0238">DNA-binding</keyword>
<accession>A0ABU2S705</accession>
<keyword evidence="3" id="KW-0804">Transcription</keyword>
<dbReference type="RefSeq" id="WP_311618949.1">
    <property type="nucleotide sequence ID" value="NZ_JAVREV010000010.1"/>
</dbReference>
<evidence type="ECO:0000313" key="7">
    <source>
        <dbReference type="Proteomes" id="UP001183615"/>
    </source>
</evidence>
<evidence type="ECO:0000313" key="6">
    <source>
        <dbReference type="EMBL" id="MDT0444697.1"/>
    </source>
</evidence>
<keyword evidence="1" id="KW-0805">Transcription regulation</keyword>
<dbReference type="SMART" id="SM00345">
    <property type="entry name" value="HTH_GNTR"/>
    <property type="match status" value="1"/>
</dbReference>
<dbReference type="InterPro" id="IPR008920">
    <property type="entry name" value="TF_FadR/GntR_C"/>
</dbReference>
<feature type="region of interest" description="Disordered" evidence="4">
    <location>
        <begin position="1"/>
        <end position="21"/>
    </location>
</feature>
<dbReference type="Proteomes" id="UP001183615">
    <property type="component" value="Unassembled WGS sequence"/>
</dbReference>
<dbReference type="SUPFAM" id="SSF48008">
    <property type="entry name" value="GntR ligand-binding domain-like"/>
    <property type="match status" value="1"/>
</dbReference>
<dbReference type="CDD" id="cd07377">
    <property type="entry name" value="WHTH_GntR"/>
    <property type="match status" value="1"/>
</dbReference>
<dbReference type="InterPro" id="IPR036390">
    <property type="entry name" value="WH_DNA-bd_sf"/>
</dbReference>
<feature type="domain" description="HTH gntR-type" evidence="5">
    <location>
        <begin position="19"/>
        <end position="87"/>
    </location>
</feature>
<evidence type="ECO:0000256" key="3">
    <source>
        <dbReference type="ARBA" id="ARBA00023163"/>
    </source>
</evidence>
<comment type="caution">
    <text evidence="6">The sequence shown here is derived from an EMBL/GenBank/DDBJ whole genome shotgun (WGS) entry which is preliminary data.</text>
</comment>
<protein>
    <submittedName>
        <fullName evidence="6">FCD domain-containing protein</fullName>
    </submittedName>
</protein>
<dbReference type="InterPro" id="IPR036388">
    <property type="entry name" value="WH-like_DNA-bd_sf"/>
</dbReference>
<dbReference type="PRINTS" id="PR00035">
    <property type="entry name" value="HTHGNTR"/>
</dbReference>
<dbReference type="PROSITE" id="PS50949">
    <property type="entry name" value="HTH_GNTR"/>
    <property type="match status" value="1"/>
</dbReference>
<proteinExistence type="predicted"/>
<dbReference type="EMBL" id="JAVREV010000010">
    <property type="protein sequence ID" value="MDT0444697.1"/>
    <property type="molecule type" value="Genomic_DNA"/>
</dbReference>
<dbReference type="Pfam" id="PF07729">
    <property type="entry name" value="FCD"/>
    <property type="match status" value="1"/>
</dbReference>
<dbReference type="Gene3D" id="1.20.120.530">
    <property type="entry name" value="GntR ligand-binding domain-like"/>
    <property type="match status" value="1"/>
</dbReference>
<dbReference type="Gene3D" id="1.10.10.10">
    <property type="entry name" value="Winged helix-like DNA-binding domain superfamily/Winged helix DNA-binding domain"/>
    <property type="match status" value="1"/>
</dbReference>
<evidence type="ECO:0000256" key="2">
    <source>
        <dbReference type="ARBA" id="ARBA00023125"/>
    </source>
</evidence>
<evidence type="ECO:0000256" key="1">
    <source>
        <dbReference type="ARBA" id="ARBA00023015"/>
    </source>
</evidence>
<dbReference type="SUPFAM" id="SSF46785">
    <property type="entry name" value="Winged helix' DNA-binding domain"/>
    <property type="match status" value="1"/>
</dbReference>
<organism evidence="6 7">
    <name type="scientific">Streptomyces johnsoniae</name>
    <dbReference type="NCBI Taxonomy" id="3075532"/>
    <lineage>
        <taxon>Bacteria</taxon>
        <taxon>Bacillati</taxon>
        <taxon>Actinomycetota</taxon>
        <taxon>Actinomycetes</taxon>
        <taxon>Kitasatosporales</taxon>
        <taxon>Streptomycetaceae</taxon>
        <taxon>Streptomyces</taxon>
    </lineage>
</organism>
<dbReference type="SMART" id="SM00895">
    <property type="entry name" value="FCD"/>
    <property type="match status" value="1"/>
</dbReference>
<gene>
    <name evidence="6" type="ORF">RM779_19135</name>
</gene>
<dbReference type="PANTHER" id="PTHR43537:SF44">
    <property type="entry name" value="GNTR FAMILY REGULATORY PROTEIN"/>
    <property type="match status" value="1"/>
</dbReference>
<dbReference type="PANTHER" id="PTHR43537">
    <property type="entry name" value="TRANSCRIPTIONAL REGULATOR, GNTR FAMILY"/>
    <property type="match status" value="1"/>
</dbReference>
<name>A0ABU2S705_9ACTN</name>
<dbReference type="InterPro" id="IPR000524">
    <property type="entry name" value="Tscrpt_reg_HTH_GntR"/>
</dbReference>
<dbReference type="Pfam" id="PF00392">
    <property type="entry name" value="GntR"/>
    <property type="match status" value="1"/>
</dbReference>
<evidence type="ECO:0000259" key="5">
    <source>
        <dbReference type="PROSITE" id="PS50949"/>
    </source>
</evidence>